<name>A0A2I2L009_9ACTN</name>
<comment type="catalytic activity">
    <reaction evidence="1">
        <text>ATP + protein L-histidine = ADP + protein N-phospho-L-histidine.</text>
        <dbReference type="EC" id="2.7.13.3"/>
    </reaction>
</comment>
<feature type="domain" description="HAMP" evidence="13">
    <location>
        <begin position="153"/>
        <end position="206"/>
    </location>
</feature>
<dbReference type="Proteomes" id="UP000234331">
    <property type="component" value="Unassembled WGS sequence"/>
</dbReference>
<dbReference type="SMART" id="SM00388">
    <property type="entry name" value="HisKA"/>
    <property type="match status" value="1"/>
</dbReference>
<dbReference type="Pfam" id="PF02518">
    <property type="entry name" value="HATPase_c"/>
    <property type="match status" value="1"/>
</dbReference>
<keyword evidence="7 14" id="KW-0418">Kinase</keyword>
<evidence type="ECO:0000259" key="13">
    <source>
        <dbReference type="PROSITE" id="PS50885"/>
    </source>
</evidence>
<dbReference type="Pfam" id="PF00672">
    <property type="entry name" value="HAMP"/>
    <property type="match status" value="1"/>
</dbReference>
<keyword evidence="5" id="KW-0808">Transferase</keyword>
<dbReference type="EMBL" id="FZMO01000531">
    <property type="protein sequence ID" value="SNQ51253.1"/>
    <property type="molecule type" value="Genomic_DNA"/>
</dbReference>
<organism evidence="14 15">
    <name type="scientific">Frankia canadensis</name>
    <dbReference type="NCBI Taxonomy" id="1836972"/>
    <lineage>
        <taxon>Bacteria</taxon>
        <taxon>Bacillati</taxon>
        <taxon>Actinomycetota</taxon>
        <taxon>Actinomycetes</taxon>
        <taxon>Frankiales</taxon>
        <taxon>Frankiaceae</taxon>
        <taxon>Frankia</taxon>
    </lineage>
</organism>
<evidence type="ECO:0000256" key="1">
    <source>
        <dbReference type="ARBA" id="ARBA00000085"/>
    </source>
</evidence>
<dbReference type="InterPro" id="IPR036890">
    <property type="entry name" value="HATPase_C_sf"/>
</dbReference>
<evidence type="ECO:0000256" key="10">
    <source>
        <dbReference type="ARBA" id="ARBA00023136"/>
    </source>
</evidence>
<evidence type="ECO:0000256" key="6">
    <source>
        <dbReference type="ARBA" id="ARBA00022692"/>
    </source>
</evidence>
<dbReference type="InterPro" id="IPR003660">
    <property type="entry name" value="HAMP_dom"/>
</dbReference>
<dbReference type="CDD" id="cd06225">
    <property type="entry name" value="HAMP"/>
    <property type="match status" value="1"/>
</dbReference>
<evidence type="ECO:0000256" key="7">
    <source>
        <dbReference type="ARBA" id="ARBA00022777"/>
    </source>
</evidence>
<dbReference type="GO" id="GO:0000155">
    <property type="term" value="F:phosphorelay sensor kinase activity"/>
    <property type="evidence" value="ECO:0007669"/>
    <property type="project" value="InterPro"/>
</dbReference>
<dbReference type="PROSITE" id="PS50109">
    <property type="entry name" value="HIS_KIN"/>
    <property type="match status" value="1"/>
</dbReference>
<keyword evidence="10 11" id="KW-0472">Membrane</keyword>
<feature type="transmembrane region" description="Helical" evidence="11">
    <location>
        <begin position="24"/>
        <end position="45"/>
    </location>
</feature>
<dbReference type="InterPro" id="IPR005467">
    <property type="entry name" value="His_kinase_dom"/>
</dbReference>
<evidence type="ECO:0000256" key="2">
    <source>
        <dbReference type="ARBA" id="ARBA00004236"/>
    </source>
</evidence>
<dbReference type="Gene3D" id="3.30.565.10">
    <property type="entry name" value="Histidine kinase-like ATPase, C-terminal domain"/>
    <property type="match status" value="1"/>
</dbReference>
<dbReference type="GO" id="GO:0005886">
    <property type="term" value="C:plasma membrane"/>
    <property type="evidence" value="ECO:0007669"/>
    <property type="project" value="UniProtKB-SubCell"/>
</dbReference>
<dbReference type="SMART" id="SM00387">
    <property type="entry name" value="HATPase_c"/>
    <property type="match status" value="1"/>
</dbReference>
<keyword evidence="8 11" id="KW-1133">Transmembrane helix</keyword>
<dbReference type="PANTHER" id="PTHR45436:SF5">
    <property type="entry name" value="SENSOR HISTIDINE KINASE TRCS"/>
    <property type="match status" value="1"/>
</dbReference>
<dbReference type="Gene3D" id="1.10.287.130">
    <property type="match status" value="1"/>
</dbReference>
<dbReference type="CDD" id="cd00082">
    <property type="entry name" value="HisKA"/>
    <property type="match status" value="1"/>
</dbReference>
<evidence type="ECO:0000256" key="8">
    <source>
        <dbReference type="ARBA" id="ARBA00022989"/>
    </source>
</evidence>
<dbReference type="SUPFAM" id="SSF47384">
    <property type="entry name" value="Homodimeric domain of signal transducing histidine kinase"/>
    <property type="match status" value="1"/>
</dbReference>
<dbReference type="EC" id="2.7.13.3" evidence="3"/>
<dbReference type="InterPro" id="IPR004358">
    <property type="entry name" value="Sig_transdc_His_kin-like_C"/>
</dbReference>
<feature type="domain" description="Histidine kinase" evidence="12">
    <location>
        <begin position="214"/>
        <end position="444"/>
    </location>
</feature>
<keyword evidence="4" id="KW-0597">Phosphoprotein</keyword>
<dbReference type="InterPro" id="IPR036097">
    <property type="entry name" value="HisK_dim/P_sf"/>
</dbReference>
<evidence type="ECO:0000256" key="4">
    <source>
        <dbReference type="ARBA" id="ARBA00022553"/>
    </source>
</evidence>
<dbReference type="AlphaFoldDB" id="A0A2I2L009"/>
<dbReference type="PROSITE" id="PS50885">
    <property type="entry name" value="HAMP"/>
    <property type="match status" value="1"/>
</dbReference>
<keyword evidence="6 11" id="KW-0812">Transmembrane</keyword>
<gene>
    <name evidence="14" type="ORF">FRACA_650016</name>
</gene>
<evidence type="ECO:0000256" key="11">
    <source>
        <dbReference type="SAM" id="Phobius"/>
    </source>
</evidence>
<dbReference type="InterPro" id="IPR050428">
    <property type="entry name" value="TCS_sensor_his_kinase"/>
</dbReference>
<dbReference type="SUPFAM" id="SSF55874">
    <property type="entry name" value="ATPase domain of HSP90 chaperone/DNA topoisomerase II/histidine kinase"/>
    <property type="match status" value="1"/>
</dbReference>
<dbReference type="Gene3D" id="6.10.340.10">
    <property type="match status" value="1"/>
</dbReference>
<evidence type="ECO:0000313" key="14">
    <source>
        <dbReference type="EMBL" id="SNQ51253.1"/>
    </source>
</evidence>
<accession>A0A2I2L009</accession>
<evidence type="ECO:0000256" key="5">
    <source>
        <dbReference type="ARBA" id="ARBA00022679"/>
    </source>
</evidence>
<evidence type="ECO:0000313" key="15">
    <source>
        <dbReference type="Proteomes" id="UP000234331"/>
    </source>
</evidence>
<dbReference type="PANTHER" id="PTHR45436">
    <property type="entry name" value="SENSOR HISTIDINE KINASE YKOH"/>
    <property type="match status" value="1"/>
</dbReference>
<evidence type="ECO:0000256" key="9">
    <source>
        <dbReference type="ARBA" id="ARBA00023012"/>
    </source>
</evidence>
<dbReference type="InterPro" id="IPR003594">
    <property type="entry name" value="HATPase_dom"/>
</dbReference>
<dbReference type="PRINTS" id="PR00344">
    <property type="entry name" value="BCTRLSENSOR"/>
</dbReference>
<feature type="transmembrane region" description="Helical" evidence="11">
    <location>
        <begin position="130"/>
        <end position="152"/>
    </location>
</feature>
<dbReference type="SUPFAM" id="SSF158472">
    <property type="entry name" value="HAMP domain-like"/>
    <property type="match status" value="1"/>
</dbReference>
<keyword evidence="9" id="KW-0902">Two-component regulatory system</keyword>
<sequence>MNDGGMRGRWGAGRLGTVRTRLTLLYSGLFLLTSTILLVVTNLLLRGVLRSKVTAITATSPVGAGAPAPSAGIGAGGTSAFTGSGVGSAVGSGAPAAVPGGPDQTGSPDVYFGRLAVVDRLPDTVLHYQWTVAAITIGILALVSVAAGWWLAGRLLRPLHRITATAHRLSLSNLHERIALAGPRDELRDLADTFDEMLCRLEAAVDAQRRFIANAAHELRTPLALQRAAIQIGLTDPDPDRLPQVRGQLLAANQRTERLIDALLLLAQTERGLATLEPVALDALVRQVALEMLPPADGEPPGAHELSDDRALTSRVRLPSGVTLAIHAEPVVVLGDAVLLARLVGNLLDNAVRHNDPGGSVAVHLSAAGVLTVSNTGPVVPDDRLAEIFEPFRRLHTPRTRSAAGSGLGLSIVRSIASVHRATLTATPNPGGGLLLAAHFPTATG</sequence>
<dbReference type="Pfam" id="PF00512">
    <property type="entry name" value="HisKA"/>
    <property type="match status" value="1"/>
</dbReference>
<dbReference type="RefSeq" id="WP_207770553.1">
    <property type="nucleotide sequence ID" value="NZ_FZMO01000531.1"/>
</dbReference>
<dbReference type="InterPro" id="IPR003661">
    <property type="entry name" value="HisK_dim/P_dom"/>
</dbReference>
<reference evidence="14 15" key="1">
    <citation type="submission" date="2017-06" db="EMBL/GenBank/DDBJ databases">
        <authorList>
            <person name="Kim H.J."/>
            <person name="Triplett B.A."/>
        </authorList>
    </citation>
    <scope>NUCLEOTIDE SEQUENCE [LARGE SCALE GENOMIC DNA]</scope>
    <source>
        <strain evidence="14">FRACA_ARgP5</strain>
    </source>
</reference>
<protein>
    <recommendedName>
        <fullName evidence="3">histidine kinase</fullName>
        <ecNumber evidence="3">2.7.13.3</ecNumber>
    </recommendedName>
</protein>
<evidence type="ECO:0000256" key="3">
    <source>
        <dbReference type="ARBA" id="ARBA00012438"/>
    </source>
</evidence>
<proteinExistence type="predicted"/>
<evidence type="ECO:0000259" key="12">
    <source>
        <dbReference type="PROSITE" id="PS50109"/>
    </source>
</evidence>
<comment type="subcellular location">
    <subcellularLocation>
        <location evidence="2">Cell membrane</location>
    </subcellularLocation>
</comment>
<dbReference type="SMART" id="SM00304">
    <property type="entry name" value="HAMP"/>
    <property type="match status" value="1"/>
</dbReference>
<keyword evidence="15" id="KW-1185">Reference proteome</keyword>